<evidence type="ECO:0000313" key="7">
    <source>
        <dbReference type="EMBL" id="KAF4974699.1"/>
    </source>
</evidence>
<keyword evidence="4 6" id="KW-0472">Membrane</keyword>
<dbReference type="InterPro" id="IPR051694">
    <property type="entry name" value="Immunoregulatory_rcpt-like"/>
</dbReference>
<accession>A0A8H4XHN7</accession>
<evidence type="ECO:0000313" key="8">
    <source>
        <dbReference type="Proteomes" id="UP000635477"/>
    </source>
</evidence>
<feature type="transmembrane region" description="Helical" evidence="6">
    <location>
        <begin position="197"/>
        <end position="220"/>
    </location>
</feature>
<dbReference type="PANTHER" id="PTHR15549:SF26">
    <property type="entry name" value="AXIAL BUDDING PATTERN PROTEIN 2-RELATED"/>
    <property type="match status" value="1"/>
</dbReference>
<evidence type="ECO:0000256" key="6">
    <source>
        <dbReference type="SAM" id="Phobius"/>
    </source>
</evidence>
<comment type="subcellular location">
    <subcellularLocation>
        <location evidence="1">Membrane</location>
        <topology evidence="1">Single-pass membrane protein</topology>
    </subcellularLocation>
</comment>
<evidence type="ECO:0000256" key="5">
    <source>
        <dbReference type="SAM" id="MobiDB-lite"/>
    </source>
</evidence>
<keyword evidence="3 6" id="KW-1133">Transmembrane helix</keyword>
<evidence type="ECO:0000256" key="1">
    <source>
        <dbReference type="ARBA" id="ARBA00004167"/>
    </source>
</evidence>
<name>A0A8H4XHN7_9HYPO</name>
<sequence>MGVLNDFPRPTAPPTLAQLHRRTESSGAGLITISVAPDNICGYISERPGAQHACSAQERCLLVPPLPASYSIENGGILCCDENSKCDDGCAVDNFILKCVDETARYCNTVSYSGNILDYWCNSIDISTAQRAETTYKGQDARDFATIDEDEYSSIQSMVSQAQTAGNGIGTASRTSSPEATETNTDDDSGGSPPTGAIVGGVVGGVGAIALLFLAVLFFLRRKKKQNEAATPDNPATGASAASPGMSETKGAWPSPGQQQPGMAYYYDPNNPNTPATYQTISPNSAYNQQQYAGYQPIIAEADGETVKAQPQELGNTEVEKKQKPGPTELA</sequence>
<feature type="region of interest" description="Disordered" evidence="5">
    <location>
        <begin position="157"/>
        <end position="196"/>
    </location>
</feature>
<gene>
    <name evidence="7" type="ORF">FZEAL_8428</name>
</gene>
<keyword evidence="2 6" id="KW-0812">Transmembrane</keyword>
<feature type="region of interest" description="Disordered" evidence="5">
    <location>
        <begin position="226"/>
        <end position="275"/>
    </location>
</feature>
<protein>
    <submittedName>
        <fullName evidence="7">Uncharacterized protein</fullName>
    </submittedName>
</protein>
<dbReference type="Proteomes" id="UP000635477">
    <property type="component" value="Unassembled WGS sequence"/>
</dbReference>
<feature type="region of interest" description="Disordered" evidence="5">
    <location>
        <begin position="303"/>
        <end position="331"/>
    </location>
</feature>
<dbReference type="PANTHER" id="PTHR15549">
    <property type="entry name" value="PAIRED IMMUNOGLOBULIN-LIKE TYPE 2 RECEPTOR"/>
    <property type="match status" value="1"/>
</dbReference>
<evidence type="ECO:0000256" key="3">
    <source>
        <dbReference type="ARBA" id="ARBA00022989"/>
    </source>
</evidence>
<proteinExistence type="predicted"/>
<dbReference type="GO" id="GO:0016020">
    <property type="term" value="C:membrane"/>
    <property type="evidence" value="ECO:0007669"/>
    <property type="project" value="UniProtKB-SubCell"/>
</dbReference>
<feature type="compositionally biased region" description="Polar residues" evidence="5">
    <location>
        <begin position="157"/>
        <end position="183"/>
    </location>
</feature>
<comment type="caution">
    <text evidence="7">The sequence shown here is derived from an EMBL/GenBank/DDBJ whole genome shotgun (WGS) entry which is preliminary data.</text>
</comment>
<dbReference type="AlphaFoldDB" id="A0A8H4XHN7"/>
<dbReference type="GO" id="GO:0071944">
    <property type="term" value="C:cell periphery"/>
    <property type="evidence" value="ECO:0007669"/>
    <property type="project" value="UniProtKB-ARBA"/>
</dbReference>
<evidence type="ECO:0000256" key="4">
    <source>
        <dbReference type="ARBA" id="ARBA00023136"/>
    </source>
</evidence>
<reference evidence="7" key="1">
    <citation type="journal article" date="2020" name="BMC Genomics">
        <title>Correction to: Identification and distribution of gene clusters required for synthesis of sphingolipid metabolism inhibitors in diverse species of the filamentous fungus Fusarium.</title>
        <authorList>
            <person name="Kim H.S."/>
            <person name="Lohmar J.M."/>
            <person name="Busman M."/>
            <person name="Brown D.W."/>
            <person name="Naumann T.A."/>
            <person name="Divon H.H."/>
            <person name="Lysoe E."/>
            <person name="Uhlig S."/>
            <person name="Proctor R.H."/>
        </authorList>
    </citation>
    <scope>NUCLEOTIDE SEQUENCE</scope>
    <source>
        <strain evidence="7">NRRL 22465</strain>
    </source>
</reference>
<keyword evidence="8" id="KW-1185">Reference proteome</keyword>
<evidence type="ECO:0000256" key="2">
    <source>
        <dbReference type="ARBA" id="ARBA00022692"/>
    </source>
</evidence>
<dbReference type="OrthoDB" id="5347452at2759"/>
<reference evidence="7" key="2">
    <citation type="submission" date="2020-05" db="EMBL/GenBank/DDBJ databases">
        <authorList>
            <person name="Kim H.-S."/>
            <person name="Proctor R.H."/>
            <person name="Brown D.W."/>
        </authorList>
    </citation>
    <scope>NUCLEOTIDE SEQUENCE</scope>
    <source>
        <strain evidence="7">NRRL 22465</strain>
    </source>
</reference>
<dbReference type="EMBL" id="JABEYC010000717">
    <property type="protein sequence ID" value="KAF4974699.1"/>
    <property type="molecule type" value="Genomic_DNA"/>
</dbReference>
<organism evidence="7 8">
    <name type="scientific">Fusarium zealandicum</name>
    <dbReference type="NCBI Taxonomy" id="1053134"/>
    <lineage>
        <taxon>Eukaryota</taxon>
        <taxon>Fungi</taxon>
        <taxon>Dikarya</taxon>
        <taxon>Ascomycota</taxon>
        <taxon>Pezizomycotina</taxon>
        <taxon>Sordariomycetes</taxon>
        <taxon>Hypocreomycetidae</taxon>
        <taxon>Hypocreales</taxon>
        <taxon>Nectriaceae</taxon>
        <taxon>Fusarium</taxon>
        <taxon>Fusarium staphyleae species complex</taxon>
    </lineage>
</organism>